<dbReference type="Gene3D" id="2.40.170.20">
    <property type="entry name" value="TonB-dependent receptor, beta-barrel domain"/>
    <property type="match status" value="1"/>
</dbReference>
<evidence type="ECO:0000259" key="12">
    <source>
        <dbReference type="Pfam" id="PF07715"/>
    </source>
</evidence>
<evidence type="ECO:0000256" key="9">
    <source>
        <dbReference type="RuleBase" id="RU003357"/>
    </source>
</evidence>
<dbReference type="Gene3D" id="2.170.130.10">
    <property type="entry name" value="TonB-dependent receptor, plug domain"/>
    <property type="match status" value="1"/>
</dbReference>
<evidence type="ECO:0000256" key="4">
    <source>
        <dbReference type="ARBA" id="ARBA00022692"/>
    </source>
</evidence>
<comment type="caution">
    <text evidence="13">The sequence shown here is derived from an EMBL/GenBank/DDBJ whole genome shotgun (WGS) entry which is preliminary data.</text>
</comment>
<keyword evidence="7 8" id="KW-0998">Cell outer membrane</keyword>
<dbReference type="InterPro" id="IPR036942">
    <property type="entry name" value="Beta-barrel_TonB_sf"/>
</dbReference>
<feature type="domain" description="TonB-dependent receptor plug" evidence="12">
    <location>
        <begin position="47"/>
        <end position="156"/>
    </location>
</feature>
<evidence type="ECO:0000313" key="13">
    <source>
        <dbReference type="EMBL" id="MCF1716500.1"/>
    </source>
</evidence>
<evidence type="ECO:0000256" key="8">
    <source>
        <dbReference type="PROSITE-ProRule" id="PRU01360"/>
    </source>
</evidence>
<accession>A0ABS9BMF3</accession>
<keyword evidence="2 8" id="KW-0813">Transport</keyword>
<dbReference type="RefSeq" id="WP_234867763.1">
    <property type="nucleotide sequence ID" value="NZ_JAKEVY010000005.1"/>
</dbReference>
<dbReference type="EMBL" id="JAKEVY010000005">
    <property type="protein sequence ID" value="MCF1716500.1"/>
    <property type="molecule type" value="Genomic_DNA"/>
</dbReference>
<dbReference type="InterPro" id="IPR012910">
    <property type="entry name" value="Plug_dom"/>
</dbReference>
<sequence>MIKNGLLSGMALLVSVAGMAQEAADTARKEQEMPQVLVVGYKDKLLSKVPGSVSIIRFKEIQQLAPISGNDVMRRVPGLNIVDEEGAGLRINIGVRGLDPDRSRNLLILEDGVPVALNPYGEPEMYFTPVIDKVRSIEVLKGSGQVQFGPQTIGAVVNLITADPPAEERTELRVKGGQGGFFSTYASYGNTVGNMGFNVSYLRKQADNIGPTWFRINDLSAKLRFQLSEKSSIGMKLGVYDELSNSTYIGITQSMYDAGGSDYVRLAPDDRLPVRRYNLSVTHSLQINPRVNLQTTAFAYTTNRNWQRQDFSYSSTAANQTGVIWGDRTVAGGAIYMLNSNGHRNRQFEVMGVEPRLTVKGKIGDKENKLNAGVRYLYEKAREQFVIGKKADATAGDMRDNEIRSGHALSGFIQDELALTKRFTVNAGVRLESFNYNRRILRGRFPVNGATVVADTNVLAKQNVLAVIPGGGFNYVVNGSLNLFGGVHRGFAPPRTKDAITSTGFAVDLDAEKSWNFELGLRFNHANWIEGELTFFRMDFDNQIIPISQSSGNTNATGLANGGKTAHTGVEAAVQLDFGKALNWKHSLQLSSNFTYVKSVYSADRFITSGTEKINIRDNKLPYAPSFIWNGIVGFESKGGLGIRFFANYVGEQFADELNTVAPSANGRIGRIDSRMVFDGTAYYQLNKKVNFNISAKNLGDKRYIASRRPEGIRVGMPAFVTAGVELTL</sequence>
<dbReference type="PROSITE" id="PS52016">
    <property type="entry name" value="TONB_DEPENDENT_REC_3"/>
    <property type="match status" value="1"/>
</dbReference>
<evidence type="ECO:0000256" key="6">
    <source>
        <dbReference type="ARBA" id="ARBA00023136"/>
    </source>
</evidence>
<evidence type="ECO:0000256" key="2">
    <source>
        <dbReference type="ARBA" id="ARBA00022448"/>
    </source>
</evidence>
<keyword evidence="13" id="KW-0675">Receptor</keyword>
<dbReference type="InterPro" id="IPR037066">
    <property type="entry name" value="Plug_dom_sf"/>
</dbReference>
<gene>
    <name evidence="13" type="ORF">L0U88_17800</name>
</gene>
<protein>
    <submittedName>
        <fullName evidence="13">TonB-dependent receptor</fullName>
    </submittedName>
</protein>
<evidence type="ECO:0000256" key="7">
    <source>
        <dbReference type="ARBA" id="ARBA00023237"/>
    </source>
</evidence>
<keyword evidence="5 9" id="KW-0798">TonB box</keyword>
<dbReference type="SUPFAM" id="SSF56935">
    <property type="entry name" value="Porins"/>
    <property type="match status" value="1"/>
</dbReference>
<evidence type="ECO:0000256" key="5">
    <source>
        <dbReference type="ARBA" id="ARBA00023077"/>
    </source>
</evidence>
<name>A0ABS9BMF3_9BACT</name>
<keyword evidence="6 8" id="KW-0472">Membrane</keyword>
<evidence type="ECO:0000256" key="10">
    <source>
        <dbReference type="SAM" id="SignalP"/>
    </source>
</evidence>
<dbReference type="PANTHER" id="PTHR30442:SF0">
    <property type="entry name" value="FE(3+) DICITRATE TRANSPORT PROTEIN FECA"/>
    <property type="match status" value="1"/>
</dbReference>
<dbReference type="PANTHER" id="PTHR30442">
    <property type="entry name" value="IRON III DICITRATE TRANSPORT PROTEIN FECA"/>
    <property type="match status" value="1"/>
</dbReference>
<dbReference type="Proteomes" id="UP001200145">
    <property type="component" value="Unassembled WGS sequence"/>
</dbReference>
<feature type="chain" id="PRO_5045051091" evidence="10">
    <location>
        <begin position="21"/>
        <end position="729"/>
    </location>
</feature>
<feature type="domain" description="TonB-dependent receptor-like beta-barrel" evidence="11">
    <location>
        <begin position="244"/>
        <end position="699"/>
    </location>
</feature>
<comment type="similarity">
    <text evidence="8 9">Belongs to the TonB-dependent receptor family.</text>
</comment>
<evidence type="ECO:0000313" key="14">
    <source>
        <dbReference type="Proteomes" id="UP001200145"/>
    </source>
</evidence>
<keyword evidence="3 8" id="KW-1134">Transmembrane beta strand</keyword>
<evidence type="ECO:0000256" key="1">
    <source>
        <dbReference type="ARBA" id="ARBA00004571"/>
    </source>
</evidence>
<keyword evidence="14" id="KW-1185">Reference proteome</keyword>
<organism evidence="13 14">
    <name type="scientific">Flavihumibacter fluminis</name>
    <dbReference type="NCBI Taxonomy" id="2909236"/>
    <lineage>
        <taxon>Bacteria</taxon>
        <taxon>Pseudomonadati</taxon>
        <taxon>Bacteroidota</taxon>
        <taxon>Chitinophagia</taxon>
        <taxon>Chitinophagales</taxon>
        <taxon>Chitinophagaceae</taxon>
        <taxon>Flavihumibacter</taxon>
    </lineage>
</organism>
<evidence type="ECO:0000256" key="3">
    <source>
        <dbReference type="ARBA" id="ARBA00022452"/>
    </source>
</evidence>
<dbReference type="InterPro" id="IPR039426">
    <property type="entry name" value="TonB-dep_rcpt-like"/>
</dbReference>
<reference evidence="13 14" key="1">
    <citation type="submission" date="2022-01" db="EMBL/GenBank/DDBJ databases">
        <title>Flavihumibacter sp. nov., isolated from sediment of a river.</title>
        <authorList>
            <person name="Liu H."/>
        </authorList>
    </citation>
    <scope>NUCLEOTIDE SEQUENCE [LARGE SCALE GENOMIC DNA]</scope>
    <source>
        <strain evidence="13 14">RY-1</strain>
    </source>
</reference>
<dbReference type="Pfam" id="PF07715">
    <property type="entry name" value="Plug"/>
    <property type="match status" value="1"/>
</dbReference>
<proteinExistence type="inferred from homology"/>
<dbReference type="Pfam" id="PF00593">
    <property type="entry name" value="TonB_dep_Rec_b-barrel"/>
    <property type="match status" value="1"/>
</dbReference>
<comment type="subcellular location">
    <subcellularLocation>
        <location evidence="1 8">Cell outer membrane</location>
        <topology evidence="1 8">Multi-pass membrane protein</topology>
    </subcellularLocation>
</comment>
<dbReference type="InterPro" id="IPR000531">
    <property type="entry name" value="Beta-barrel_TonB"/>
</dbReference>
<dbReference type="CDD" id="cd01347">
    <property type="entry name" value="ligand_gated_channel"/>
    <property type="match status" value="1"/>
</dbReference>
<keyword evidence="4 8" id="KW-0812">Transmembrane</keyword>
<evidence type="ECO:0000259" key="11">
    <source>
        <dbReference type="Pfam" id="PF00593"/>
    </source>
</evidence>
<feature type="signal peptide" evidence="10">
    <location>
        <begin position="1"/>
        <end position="20"/>
    </location>
</feature>
<keyword evidence="10" id="KW-0732">Signal</keyword>